<dbReference type="EMBL" id="BGPR01000260">
    <property type="protein sequence ID" value="GBM08685.1"/>
    <property type="molecule type" value="Genomic_DNA"/>
</dbReference>
<organism evidence="1 2">
    <name type="scientific">Araneus ventricosus</name>
    <name type="common">Orbweaver spider</name>
    <name type="synonym">Epeira ventricosa</name>
    <dbReference type="NCBI Taxonomy" id="182803"/>
    <lineage>
        <taxon>Eukaryota</taxon>
        <taxon>Metazoa</taxon>
        <taxon>Ecdysozoa</taxon>
        <taxon>Arthropoda</taxon>
        <taxon>Chelicerata</taxon>
        <taxon>Arachnida</taxon>
        <taxon>Araneae</taxon>
        <taxon>Araneomorphae</taxon>
        <taxon>Entelegynae</taxon>
        <taxon>Araneoidea</taxon>
        <taxon>Araneidae</taxon>
        <taxon>Araneus</taxon>
    </lineage>
</organism>
<gene>
    <name evidence="1" type="ORF">AVEN_52764_1</name>
</gene>
<protein>
    <submittedName>
        <fullName evidence="1">Uncharacterized protein</fullName>
    </submittedName>
</protein>
<dbReference type="Proteomes" id="UP000499080">
    <property type="component" value="Unassembled WGS sequence"/>
</dbReference>
<comment type="caution">
    <text evidence="1">The sequence shown here is derived from an EMBL/GenBank/DDBJ whole genome shotgun (WGS) entry which is preliminary data.</text>
</comment>
<keyword evidence="2" id="KW-1185">Reference proteome</keyword>
<dbReference type="AlphaFoldDB" id="A0A4Y2CZG6"/>
<evidence type="ECO:0000313" key="1">
    <source>
        <dbReference type="EMBL" id="GBM08685.1"/>
    </source>
</evidence>
<sequence>MGIPLSLWCCLASSNLSLRFASTGHGWNLELKAFIINVILKNIKPLKELIGLCLSFNREIIPYYTLNNSNLGIYLGASWGHQGAADNP</sequence>
<name>A0A4Y2CZG6_ARAVE</name>
<evidence type="ECO:0000313" key="2">
    <source>
        <dbReference type="Proteomes" id="UP000499080"/>
    </source>
</evidence>
<proteinExistence type="predicted"/>
<accession>A0A4Y2CZG6</accession>
<reference evidence="1 2" key="1">
    <citation type="journal article" date="2019" name="Sci. Rep.">
        <title>Orb-weaving spider Araneus ventricosus genome elucidates the spidroin gene catalogue.</title>
        <authorList>
            <person name="Kono N."/>
            <person name="Nakamura H."/>
            <person name="Ohtoshi R."/>
            <person name="Moran D.A.P."/>
            <person name="Shinohara A."/>
            <person name="Yoshida Y."/>
            <person name="Fujiwara M."/>
            <person name="Mori M."/>
            <person name="Tomita M."/>
            <person name="Arakawa K."/>
        </authorList>
    </citation>
    <scope>NUCLEOTIDE SEQUENCE [LARGE SCALE GENOMIC DNA]</scope>
</reference>